<evidence type="ECO:0000313" key="4">
    <source>
        <dbReference type="EMBL" id="PZC71936.1"/>
    </source>
</evidence>
<dbReference type="Pfam" id="PF03378">
    <property type="entry name" value="CAS_CSE1"/>
    <property type="match status" value="2"/>
</dbReference>
<dbReference type="GO" id="GO:0006606">
    <property type="term" value="P:protein import into nucleus"/>
    <property type="evidence" value="ECO:0007669"/>
    <property type="project" value="TreeGrafter"/>
</dbReference>
<dbReference type="Gene3D" id="1.25.10.10">
    <property type="entry name" value="Leucine-rich Repeat Variant"/>
    <property type="match status" value="2"/>
</dbReference>
<dbReference type="GO" id="GO:0005829">
    <property type="term" value="C:cytosol"/>
    <property type="evidence" value="ECO:0007669"/>
    <property type="project" value="TreeGrafter"/>
</dbReference>
<dbReference type="GO" id="GO:0005049">
    <property type="term" value="F:nuclear export signal receptor activity"/>
    <property type="evidence" value="ECO:0007669"/>
    <property type="project" value="TreeGrafter"/>
</dbReference>
<reference evidence="4 5" key="1">
    <citation type="journal article" date="2017" name="BMC Biol.">
        <title>Genomic innovations, transcriptional plasticity and gene loss underlying the evolution and divergence of two highly polyphagous and invasive Helicoverpa pest species.</title>
        <authorList>
            <person name="Pearce S.L."/>
            <person name="Clarke D.F."/>
            <person name="East P.D."/>
            <person name="Elfekih S."/>
            <person name="Gordon K.H."/>
            <person name="Jermiin L.S."/>
            <person name="McGaughran A."/>
            <person name="Oakeshott J.G."/>
            <person name="Papanikolaou A."/>
            <person name="Perera O.P."/>
            <person name="Rane R.V."/>
            <person name="Richards S."/>
            <person name="Tay W.T."/>
            <person name="Walsh T.K."/>
            <person name="Anderson A."/>
            <person name="Anderson C.J."/>
            <person name="Asgari S."/>
            <person name="Board P.G."/>
            <person name="Bretschneider A."/>
            <person name="Campbell P.M."/>
            <person name="Chertemps T."/>
            <person name="Christeller J.T."/>
            <person name="Coppin C.W."/>
            <person name="Downes S.J."/>
            <person name="Duan G."/>
            <person name="Farnsworth C.A."/>
            <person name="Good R.T."/>
            <person name="Han L.B."/>
            <person name="Han Y.C."/>
            <person name="Hatje K."/>
            <person name="Horne I."/>
            <person name="Huang Y.P."/>
            <person name="Hughes D.S."/>
            <person name="Jacquin-Joly E."/>
            <person name="James W."/>
            <person name="Jhangiani S."/>
            <person name="Kollmar M."/>
            <person name="Kuwar S.S."/>
            <person name="Li S."/>
            <person name="Liu N.Y."/>
            <person name="Maibeche M.T."/>
            <person name="Miller J.R."/>
            <person name="Montagne N."/>
            <person name="Perry T."/>
            <person name="Qu J."/>
            <person name="Song S.V."/>
            <person name="Sutton G.G."/>
            <person name="Vogel H."/>
            <person name="Walenz B.P."/>
            <person name="Xu W."/>
            <person name="Zhang H.J."/>
            <person name="Zou Z."/>
            <person name="Batterham P."/>
            <person name="Edwards O.R."/>
            <person name="Feyereisen R."/>
            <person name="Gibbs R.A."/>
            <person name="Heckel D.G."/>
            <person name="McGrath A."/>
            <person name="Robin C."/>
            <person name="Scherer S.E."/>
            <person name="Worley K.C."/>
            <person name="Wu Y.D."/>
        </authorList>
    </citation>
    <scope>NUCLEOTIDE SEQUENCE [LARGE SCALE GENOMIC DNA]</scope>
    <source>
        <strain evidence="4">Harm_GR_Male_#8</strain>
        <tissue evidence="4">Whole organism</tissue>
    </source>
</reference>
<name>A0A2W1BGI3_HELAM</name>
<sequence length="732" mass="80502">MMWLGCLRLNCKFCLTSGVVTLCECAALYALKYEEEFGPHAPSFVTSVWTVLLATGPQPKYDALVSNALTFLAKIAEKNNYKSLFEDPATLSSICEKVVIPNMEFRESDMELFEDNPEEYVRRDIEGSDVDTRRRAACDLVRTLAASYEDKMMNIFGQYVQLMLAKYAECGASAWRGKDAAMYLVTSLASRGSTQAAGVTRASPLVDLAQFATTHVLPELQRPDVNELPVLKADAIKYVMTFRSLLPKDLIIASVPLLISHVRGRGVVQTYGACALEKLIAGGMLQRAALQPHAAALLAALHWCLRYTQKVHTNLEKLHWYLPDVESNPRPHTREVGSLPTGPPRRKSQKVYMDNIIFMYGREAGEDSVLRTLSCLQDGSLSYLGDALPKLAHMLSVVAKNPCKPHFNHYLFETLSLAVSLVTKSNPDAISAFEDALFPIFQEILQNDVQAVLRTLSCLQDGSLSYLGDALPKLAHMLSVVAKNPCKPHFNHYLFETLSLAVSLVTKSNPDAISAFEDALFPIFQEILQNDVQEFMPYVFQMLSLLLELRGGGGGGGGGGDAYSALLPCVVAPALWERPANVRPLVRLLCAFVAQRPQQVLASGRLRLSSSKTTKYVRGLIAFLGFYAAHFGADPLIDLVDSVQAGMFGMYVERVLIADLQRVSGALERKAAAVGCVKLLTDSQHFLTGNLAPLWPRLLQSPGVLPPRLAALDEPHRNALHHYLAACSVQLC</sequence>
<keyword evidence="1" id="KW-0732">Signal</keyword>
<dbReference type="Proteomes" id="UP000249218">
    <property type="component" value="Unassembled WGS sequence"/>
</dbReference>
<feature type="domain" description="Exportin-2 C-terminal" evidence="2">
    <location>
        <begin position="450"/>
        <end position="606"/>
    </location>
</feature>
<keyword evidence="5" id="KW-1185">Reference proteome</keyword>
<proteinExistence type="predicted"/>
<dbReference type="GO" id="GO:0005635">
    <property type="term" value="C:nuclear envelope"/>
    <property type="evidence" value="ECO:0007669"/>
    <property type="project" value="TreeGrafter"/>
</dbReference>
<dbReference type="SUPFAM" id="SSF48371">
    <property type="entry name" value="ARM repeat"/>
    <property type="match status" value="2"/>
</dbReference>
<feature type="domain" description="Exportin-2 C-terminal" evidence="2">
    <location>
        <begin position="607"/>
        <end position="701"/>
    </location>
</feature>
<dbReference type="AlphaFoldDB" id="A0A2W1BGI3"/>
<feature type="chain" id="PRO_5015870418" description="Exportin-2" evidence="1">
    <location>
        <begin position="19"/>
        <end position="732"/>
    </location>
</feature>
<dbReference type="GO" id="GO:0031267">
    <property type="term" value="F:small GTPase binding"/>
    <property type="evidence" value="ECO:0007669"/>
    <property type="project" value="InterPro"/>
</dbReference>
<evidence type="ECO:0000256" key="1">
    <source>
        <dbReference type="SAM" id="SignalP"/>
    </source>
</evidence>
<organism evidence="4 5">
    <name type="scientific">Helicoverpa armigera</name>
    <name type="common">Cotton bollworm</name>
    <name type="synonym">Heliothis armigera</name>
    <dbReference type="NCBI Taxonomy" id="29058"/>
    <lineage>
        <taxon>Eukaryota</taxon>
        <taxon>Metazoa</taxon>
        <taxon>Ecdysozoa</taxon>
        <taxon>Arthropoda</taxon>
        <taxon>Hexapoda</taxon>
        <taxon>Insecta</taxon>
        <taxon>Pterygota</taxon>
        <taxon>Neoptera</taxon>
        <taxon>Endopterygota</taxon>
        <taxon>Lepidoptera</taxon>
        <taxon>Glossata</taxon>
        <taxon>Ditrysia</taxon>
        <taxon>Noctuoidea</taxon>
        <taxon>Noctuidae</taxon>
        <taxon>Heliothinae</taxon>
        <taxon>Helicoverpa</taxon>
    </lineage>
</organism>
<dbReference type="PANTHER" id="PTHR10997:SF8">
    <property type="entry name" value="EXPORTIN-2"/>
    <property type="match status" value="1"/>
</dbReference>
<evidence type="ECO:0008006" key="6">
    <source>
        <dbReference type="Google" id="ProtNLM"/>
    </source>
</evidence>
<feature type="signal peptide" evidence="1">
    <location>
        <begin position="1"/>
        <end position="18"/>
    </location>
</feature>
<dbReference type="GO" id="GO:0006611">
    <property type="term" value="P:protein export from nucleus"/>
    <property type="evidence" value="ECO:0007669"/>
    <property type="project" value="TreeGrafter"/>
</dbReference>
<dbReference type="InterPro" id="IPR016024">
    <property type="entry name" value="ARM-type_fold"/>
</dbReference>
<dbReference type="EMBL" id="KZ150239">
    <property type="protein sequence ID" value="PZC71936.1"/>
    <property type="molecule type" value="Genomic_DNA"/>
</dbReference>
<dbReference type="InterPro" id="IPR013713">
    <property type="entry name" value="XPO2_central"/>
</dbReference>
<feature type="domain" description="Exportin-2 central" evidence="3">
    <location>
        <begin position="21"/>
        <end position="276"/>
    </location>
</feature>
<dbReference type="OrthoDB" id="3268246at2759"/>
<evidence type="ECO:0000313" key="5">
    <source>
        <dbReference type="Proteomes" id="UP000249218"/>
    </source>
</evidence>
<dbReference type="InterPro" id="IPR011989">
    <property type="entry name" value="ARM-like"/>
</dbReference>
<dbReference type="InterPro" id="IPR005043">
    <property type="entry name" value="XPO2_C"/>
</dbReference>
<protein>
    <recommendedName>
        <fullName evidence="6">Exportin-2</fullName>
    </recommendedName>
</protein>
<dbReference type="Pfam" id="PF08506">
    <property type="entry name" value="Cse1"/>
    <property type="match status" value="1"/>
</dbReference>
<evidence type="ECO:0000259" key="2">
    <source>
        <dbReference type="Pfam" id="PF03378"/>
    </source>
</evidence>
<dbReference type="PANTHER" id="PTHR10997">
    <property type="entry name" value="IMPORTIN-7, 8, 11"/>
    <property type="match status" value="1"/>
</dbReference>
<gene>
    <name evidence="4" type="primary">HaOG212249</name>
    <name evidence="4" type="ORF">B5X24_HaOG212249</name>
</gene>
<accession>A0A2W1BGI3</accession>
<evidence type="ECO:0000259" key="3">
    <source>
        <dbReference type="Pfam" id="PF08506"/>
    </source>
</evidence>